<evidence type="ECO:0000256" key="7">
    <source>
        <dbReference type="ARBA" id="ARBA00022989"/>
    </source>
</evidence>
<dbReference type="InterPro" id="IPR006144">
    <property type="entry name" value="Secretion_HlyD_CS"/>
</dbReference>
<dbReference type="EMBL" id="CXST01000004">
    <property type="protein sequence ID" value="CTQ46805.1"/>
    <property type="molecule type" value="Genomic_DNA"/>
</dbReference>
<dbReference type="InterPro" id="IPR058982">
    <property type="entry name" value="Beta-barrel_AprE"/>
</dbReference>
<dbReference type="Pfam" id="PF25994">
    <property type="entry name" value="HH_AprE"/>
    <property type="match status" value="1"/>
</dbReference>
<evidence type="ECO:0000256" key="8">
    <source>
        <dbReference type="ARBA" id="ARBA00023136"/>
    </source>
</evidence>
<dbReference type="Pfam" id="PF26002">
    <property type="entry name" value="Beta-barrel_AprE"/>
    <property type="match status" value="1"/>
</dbReference>
<keyword evidence="5 9" id="KW-0997">Cell inner membrane</keyword>
<dbReference type="Proteomes" id="UP000048926">
    <property type="component" value="Unassembled WGS sequence"/>
</dbReference>
<sequence length="437" mass="49097">MTSGGWNYANDIRDIIQTKPPRYTTNVVRIALVLFAVGLAWAYFASIEEVTRGDGRVIPSRQIQVVQAPDTGIVEKIFVQEGDIVDQNQPLIEIDDTTFSAQLGEIRQRQYALMAKVARLQAEADQEPLLFSDSLASAVPQLIASEEDVFRDKKASLENELSVLENQASQREQEYQELLAKEQKLNAVIELMTREVEINQKLFERRVLPEIEFLRLQRQLRESEGELAITKASVQRALAAKEEARERSRSAISTFVSEARQQLAEARGELAVINESMKGAADRVRRTQLVSPVKGIINKLNITTIGAVVQPAADLVEIVPLEDTLLIEARIRPQDVAFLHPDQRAQVKITAYDFSVYGGLDGKLERISADTTEDEEGNRFFRVMIRTDKNYLGSDTNPLPIIPGMVASVDILTGKKTVLDYILKPIKKVRDEALRER</sequence>
<evidence type="ECO:0000259" key="12">
    <source>
        <dbReference type="Pfam" id="PF26002"/>
    </source>
</evidence>
<name>A0A0M6Y9M8_9HYPH</name>
<dbReference type="PROSITE" id="PS00543">
    <property type="entry name" value="HLYD_FAMILY"/>
    <property type="match status" value="1"/>
</dbReference>
<keyword evidence="10" id="KW-0175">Coiled coil</keyword>
<dbReference type="PANTHER" id="PTHR30386">
    <property type="entry name" value="MEMBRANE FUSION SUBUNIT OF EMRAB-TOLC MULTIDRUG EFFLUX PUMP"/>
    <property type="match status" value="1"/>
</dbReference>
<dbReference type="Gene3D" id="2.40.30.170">
    <property type="match status" value="1"/>
</dbReference>
<evidence type="ECO:0000256" key="9">
    <source>
        <dbReference type="RuleBase" id="RU365093"/>
    </source>
</evidence>
<evidence type="ECO:0000256" key="1">
    <source>
        <dbReference type="ARBA" id="ARBA00004377"/>
    </source>
</evidence>
<keyword evidence="3 9" id="KW-0813">Transport</keyword>
<dbReference type="GO" id="GO:0005886">
    <property type="term" value="C:plasma membrane"/>
    <property type="evidence" value="ECO:0007669"/>
    <property type="project" value="UniProtKB-SubCell"/>
</dbReference>
<dbReference type="Gene3D" id="1.10.287.470">
    <property type="entry name" value="Helix hairpin bin"/>
    <property type="match status" value="1"/>
</dbReference>
<dbReference type="Gene3D" id="2.40.50.100">
    <property type="match status" value="1"/>
</dbReference>
<dbReference type="InterPro" id="IPR058781">
    <property type="entry name" value="HH_AprE-like"/>
</dbReference>
<comment type="subcellular location">
    <subcellularLocation>
        <location evidence="1 9">Cell inner membrane</location>
        <topology evidence="1 9">Single-pass membrane protein</topology>
    </subcellularLocation>
</comment>
<keyword evidence="6 9" id="KW-0812">Transmembrane</keyword>
<gene>
    <name evidence="13" type="primary">prsE_3</name>
    <name evidence="13" type="ORF">LAL4801_05265</name>
</gene>
<reference evidence="14" key="1">
    <citation type="submission" date="2015-07" db="EMBL/GenBank/DDBJ databases">
        <authorList>
            <person name="Rodrigo-Torres Lidia"/>
            <person name="Arahal R.David."/>
        </authorList>
    </citation>
    <scope>NUCLEOTIDE SEQUENCE [LARGE SCALE GENOMIC DNA]</scope>
    <source>
        <strain evidence="14">CECT 4801</strain>
    </source>
</reference>
<dbReference type="AlphaFoldDB" id="A0A0M6Y9M8"/>
<evidence type="ECO:0000259" key="11">
    <source>
        <dbReference type="Pfam" id="PF25994"/>
    </source>
</evidence>
<evidence type="ECO:0000256" key="3">
    <source>
        <dbReference type="ARBA" id="ARBA00022448"/>
    </source>
</evidence>
<evidence type="ECO:0000313" key="13">
    <source>
        <dbReference type="EMBL" id="CTQ46805.1"/>
    </source>
</evidence>
<evidence type="ECO:0000256" key="4">
    <source>
        <dbReference type="ARBA" id="ARBA00022475"/>
    </source>
</evidence>
<feature type="coiled-coil region" evidence="10">
    <location>
        <begin position="147"/>
        <end position="195"/>
    </location>
</feature>
<proteinExistence type="inferred from homology"/>
<organism evidence="13 14">
    <name type="scientific">Roseibium aggregatum</name>
    <dbReference type="NCBI Taxonomy" id="187304"/>
    <lineage>
        <taxon>Bacteria</taxon>
        <taxon>Pseudomonadati</taxon>
        <taxon>Pseudomonadota</taxon>
        <taxon>Alphaproteobacteria</taxon>
        <taxon>Hyphomicrobiales</taxon>
        <taxon>Stappiaceae</taxon>
        <taxon>Roseibium</taxon>
    </lineage>
</organism>
<dbReference type="SUPFAM" id="SSF111369">
    <property type="entry name" value="HlyD-like secretion proteins"/>
    <property type="match status" value="1"/>
</dbReference>
<evidence type="ECO:0000256" key="2">
    <source>
        <dbReference type="ARBA" id="ARBA00009477"/>
    </source>
</evidence>
<evidence type="ECO:0000256" key="10">
    <source>
        <dbReference type="SAM" id="Coils"/>
    </source>
</evidence>
<dbReference type="PRINTS" id="PR01490">
    <property type="entry name" value="RTXTOXIND"/>
</dbReference>
<dbReference type="InterPro" id="IPR050739">
    <property type="entry name" value="MFP"/>
</dbReference>
<dbReference type="GO" id="GO:0009306">
    <property type="term" value="P:protein secretion"/>
    <property type="evidence" value="ECO:0007669"/>
    <property type="project" value="InterPro"/>
</dbReference>
<dbReference type="OrthoDB" id="9810980at2"/>
<keyword evidence="14" id="KW-1185">Reference proteome</keyword>
<dbReference type="InterPro" id="IPR010129">
    <property type="entry name" value="T1SS_HlyD"/>
</dbReference>
<accession>A0A0M6Y9M8</accession>
<comment type="similarity">
    <text evidence="2 9">Belongs to the membrane fusion protein (MFP) (TC 8.A.1) family.</text>
</comment>
<keyword evidence="4 9" id="KW-1003">Cell membrane</keyword>
<keyword evidence="7 9" id="KW-1133">Transmembrane helix</keyword>
<keyword evidence="8 9" id="KW-0472">Membrane</keyword>
<evidence type="ECO:0000256" key="5">
    <source>
        <dbReference type="ARBA" id="ARBA00022519"/>
    </source>
</evidence>
<evidence type="ECO:0000256" key="6">
    <source>
        <dbReference type="ARBA" id="ARBA00022692"/>
    </source>
</evidence>
<feature type="domain" description="AprE-like long alpha-helical hairpin" evidence="11">
    <location>
        <begin position="100"/>
        <end position="283"/>
    </location>
</feature>
<evidence type="ECO:0000313" key="14">
    <source>
        <dbReference type="Proteomes" id="UP000048926"/>
    </source>
</evidence>
<feature type="transmembrane region" description="Helical" evidence="9">
    <location>
        <begin position="27"/>
        <end position="44"/>
    </location>
</feature>
<dbReference type="PANTHER" id="PTHR30386:SF26">
    <property type="entry name" value="TRANSPORT PROTEIN COMB"/>
    <property type="match status" value="1"/>
</dbReference>
<dbReference type="NCBIfam" id="TIGR01843">
    <property type="entry name" value="type_I_hlyD"/>
    <property type="match status" value="1"/>
</dbReference>
<protein>
    <recommendedName>
        <fullName evidence="9">Membrane fusion protein (MFP) family protein</fullName>
    </recommendedName>
</protein>
<dbReference type="RefSeq" id="WP_055660897.1">
    <property type="nucleotide sequence ID" value="NZ_CXST01000004.1"/>
</dbReference>
<feature type="domain" description="AprE-like beta-barrel" evidence="12">
    <location>
        <begin position="325"/>
        <end position="414"/>
    </location>
</feature>